<evidence type="ECO:0000313" key="3">
    <source>
        <dbReference type="Proteomes" id="UP000035760"/>
    </source>
</evidence>
<organism evidence="2 3">
    <name type="scientific">Candidatus Competibacter denitrificans Run_A_D11</name>
    <dbReference type="NCBI Taxonomy" id="1400863"/>
    <lineage>
        <taxon>Bacteria</taxon>
        <taxon>Pseudomonadati</taxon>
        <taxon>Pseudomonadota</taxon>
        <taxon>Gammaproteobacteria</taxon>
        <taxon>Candidatus Competibacteraceae</taxon>
        <taxon>Candidatus Competibacter</taxon>
    </lineage>
</organism>
<dbReference type="Proteomes" id="UP000035760">
    <property type="component" value="Unassembled WGS sequence"/>
</dbReference>
<reference evidence="2" key="1">
    <citation type="submission" date="2013-07" db="EMBL/GenBank/DDBJ databases">
        <authorList>
            <person name="McIlroy S."/>
        </authorList>
    </citation>
    <scope>NUCLEOTIDE SEQUENCE [LARGE SCALE GENOMIC DNA]</scope>
    <source>
        <strain evidence="2">Run_A_D11</strain>
    </source>
</reference>
<keyword evidence="3" id="KW-1185">Reference proteome</keyword>
<comment type="caution">
    <text evidence="2">The sequence shown here is derived from an EMBL/GenBank/DDBJ whole genome shotgun (WGS) entry which is preliminary data.</text>
</comment>
<name>W6M919_9GAMM</name>
<sequence length="87" mass="9387">MILSGISGPITDPNRGFERVAPAWNGVKKPILSKGAPRALLRGLHETINNEFRRSVLGGSYSRCTEQRRHSPIGDQQGGHQGDSPPG</sequence>
<evidence type="ECO:0000256" key="1">
    <source>
        <dbReference type="SAM" id="MobiDB-lite"/>
    </source>
</evidence>
<feature type="region of interest" description="Disordered" evidence="1">
    <location>
        <begin position="58"/>
        <end position="87"/>
    </location>
</feature>
<gene>
    <name evidence="2" type="ORF">BN873_980107</name>
</gene>
<protein>
    <submittedName>
        <fullName evidence="2">Uncharacterized protein</fullName>
    </submittedName>
</protein>
<dbReference type="EMBL" id="CBTJ020000111">
    <property type="protein sequence ID" value="CDI04506.1"/>
    <property type="molecule type" value="Genomic_DNA"/>
</dbReference>
<dbReference type="AlphaFoldDB" id="W6M919"/>
<evidence type="ECO:0000313" key="2">
    <source>
        <dbReference type="EMBL" id="CDI04506.1"/>
    </source>
</evidence>
<reference evidence="2" key="2">
    <citation type="submission" date="2014-03" db="EMBL/GenBank/DDBJ databases">
        <title>Candidatus Competibacter-lineage genomes retrieved from metagenomes reveal functional metabolic diversity.</title>
        <authorList>
            <person name="McIlroy S.J."/>
            <person name="Albertsen M."/>
            <person name="Andresen E.K."/>
            <person name="Saunders A.M."/>
            <person name="Kristiansen R."/>
            <person name="Stokholm-Bjerregaard M."/>
            <person name="Nielsen K.L."/>
            <person name="Nielsen P.H."/>
        </authorList>
    </citation>
    <scope>NUCLEOTIDE SEQUENCE</scope>
    <source>
        <strain evidence="2">Run_A_D11</strain>
    </source>
</reference>
<accession>W6M919</accession>
<proteinExistence type="predicted"/>